<dbReference type="Proteomes" id="UP000615446">
    <property type="component" value="Unassembled WGS sequence"/>
</dbReference>
<sequence>MSIEENIEENTQLINKYDVIEPKFGIFKTSDYDLSLEERRVILYEDCSEKTDNHKYYCTYCYDKETDINKNVI</sequence>
<comment type="caution">
    <text evidence="1">The sequence shown here is derived from an EMBL/GenBank/DDBJ whole genome shotgun (WGS) entry which is preliminary data.</text>
</comment>
<evidence type="ECO:0000313" key="2">
    <source>
        <dbReference type="Proteomes" id="UP000615446"/>
    </source>
</evidence>
<dbReference type="AlphaFoldDB" id="A0A8H3LSY8"/>
<accession>A0A8H3LSY8</accession>
<proteinExistence type="predicted"/>
<dbReference type="OrthoDB" id="6718656at2759"/>
<keyword evidence="1" id="KW-0418">Kinase</keyword>
<dbReference type="EMBL" id="BLAL01000196">
    <property type="protein sequence ID" value="GES90748.1"/>
    <property type="molecule type" value="Genomic_DNA"/>
</dbReference>
<keyword evidence="1" id="KW-0808">Transferase</keyword>
<protein>
    <submittedName>
        <fullName evidence="1">Kinase-like domain-containing protein</fullName>
    </submittedName>
</protein>
<dbReference type="GO" id="GO:0016301">
    <property type="term" value="F:kinase activity"/>
    <property type="evidence" value="ECO:0007669"/>
    <property type="project" value="UniProtKB-KW"/>
</dbReference>
<gene>
    <name evidence="1" type="ORF">RCL2_001757900</name>
</gene>
<name>A0A8H3LSY8_9GLOM</name>
<reference evidence="1" key="1">
    <citation type="submission" date="2019-10" db="EMBL/GenBank/DDBJ databases">
        <title>Conservation and host-specific expression of non-tandemly repeated heterogenous ribosome RNA gene in arbuscular mycorrhizal fungi.</title>
        <authorList>
            <person name="Maeda T."/>
            <person name="Kobayashi Y."/>
            <person name="Nakagawa T."/>
            <person name="Ezawa T."/>
            <person name="Yamaguchi K."/>
            <person name="Bino T."/>
            <person name="Nishimoto Y."/>
            <person name="Shigenobu S."/>
            <person name="Kawaguchi M."/>
        </authorList>
    </citation>
    <scope>NUCLEOTIDE SEQUENCE</scope>
    <source>
        <strain evidence="1">HR1</strain>
    </source>
</reference>
<evidence type="ECO:0000313" key="1">
    <source>
        <dbReference type="EMBL" id="GES90748.1"/>
    </source>
</evidence>
<organism evidence="1 2">
    <name type="scientific">Rhizophagus clarus</name>
    <dbReference type="NCBI Taxonomy" id="94130"/>
    <lineage>
        <taxon>Eukaryota</taxon>
        <taxon>Fungi</taxon>
        <taxon>Fungi incertae sedis</taxon>
        <taxon>Mucoromycota</taxon>
        <taxon>Glomeromycotina</taxon>
        <taxon>Glomeromycetes</taxon>
        <taxon>Glomerales</taxon>
        <taxon>Glomeraceae</taxon>
        <taxon>Rhizophagus</taxon>
    </lineage>
</organism>